<comment type="caution">
    <text evidence="1">Lacks conserved residue(s) required for the propagation of feature annotation.</text>
</comment>
<dbReference type="GO" id="GO:0003834">
    <property type="term" value="F:beta-carotene 15,15'-dioxygenase activity"/>
    <property type="evidence" value="ECO:0007669"/>
    <property type="project" value="UniProtKB-EC"/>
</dbReference>
<comment type="function">
    <text evidence="1">Catalyzes the cleavage of beta-carotene at its central double bond (15,15') to yield two molecules of all-trans-retinal.</text>
</comment>
<keyword evidence="1" id="KW-0472">Membrane</keyword>
<dbReference type="InterPro" id="IPR022270">
    <property type="entry name" value="Blh_diox"/>
</dbReference>
<keyword evidence="1" id="KW-1133">Transmembrane helix</keyword>
<accession>A0A0A2GS57</accession>
<dbReference type="HAMAP" id="MF_02093">
    <property type="entry name" value="Beta_carotene_diox"/>
    <property type="match status" value="1"/>
</dbReference>
<proteinExistence type="inferred from homology"/>
<comment type="cofactor">
    <cofactor evidence="1">
        <name>Fe(2+)</name>
        <dbReference type="ChEBI" id="CHEBI:29033"/>
    </cofactor>
</comment>
<keyword evidence="1" id="KW-0812">Transmembrane</keyword>
<dbReference type="GO" id="GO:0010436">
    <property type="term" value="F:carotenoid dioxygenase activity"/>
    <property type="evidence" value="ECO:0007669"/>
    <property type="project" value="UniProtKB-UniRule"/>
</dbReference>
<reference evidence="2 3" key="1">
    <citation type="submission" date="2014-10" db="EMBL/GenBank/DDBJ databases">
        <title>Draft genome sequence of the proteorhodopsin-containing marine bacterium Dokdonia donghaensis.</title>
        <authorList>
            <person name="Gomez-Consarnau L."/>
            <person name="Gonzalez J.M."/>
            <person name="Riedel T."/>
            <person name="Jaenicke S."/>
            <person name="Wagner-Doebler I."/>
            <person name="Fuhrman J.A."/>
        </authorList>
    </citation>
    <scope>NUCLEOTIDE SEQUENCE [LARGE SCALE GENOMIC DNA]</scope>
    <source>
        <strain evidence="2 3">DSW-1</strain>
    </source>
</reference>
<dbReference type="EC" id="1.13.11.63" evidence="1"/>
<keyword evidence="1" id="KW-0560">Oxidoreductase</keyword>
<dbReference type="Proteomes" id="UP000030140">
    <property type="component" value="Unassembled WGS sequence"/>
</dbReference>
<keyword evidence="3" id="KW-1185">Reference proteome</keyword>
<feature type="transmembrane region" description="Helical" evidence="1">
    <location>
        <begin position="112"/>
        <end position="130"/>
    </location>
</feature>
<protein>
    <recommendedName>
        <fullName evidence="1">Probable beta-carotene 15,15'-dioxygenase</fullName>
        <ecNumber evidence="1">1.13.11.63</ecNumber>
    </recommendedName>
</protein>
<evidence type="ECO:0000256" key="1">
    <source>
        <dbReference type="HAMAP-Rule" id="MF_02093"/>
    </source>
</evidence>
<comment type="similarity">
    <text evidence="1">Belongs to the Brp/Blh beta-carotene diooxygenase family.</text>
</comment>
<evidence type="ECO:0000313" key="2">
    <source>
        <dbReference type="EMBL" id="KGO06017.1"/>
    </source>
</evidence>
<keyword evidence="1" id="KW-0479">Metal-binding</keyword>
<sequence>MVKNIRIVITFFLLWLSIQFDSAVENSIAYLAIFTLGLVHGANDIKLLEKNVSSSPNYTYVILGRYVLFVLAIAFLFYALPTLALILFIMVSGFHFGEEHWDKLLIIKNKGHYVFFSAYGLLILFLIFYFNSEETTEIIAIITGFTLDSYYYLVGLIFFAIITIASFMIGKVQMNDVSSKLEEFVHLIILAIVFKMATLLLSFALYFVVWHAIPSMKSQIIYLYGNTSQKSIAGYLRSSLAYWLLAITSISIFYYYVGDKTYLFNAIFFAFLAAITFPHVWIINSLRK</sequence>
<organism evidence="2 3">
    <name type="scientific">Dokdonia donghaensis DSW-1</name>
    <dbReference type="NCBI Taxonomy" id="1300343"/>
    <lineage>
        <taxon>Bacteria</taxon>
        <taxon>Pseudomonadati</taxon>
        <taxon>Bacteroidota</taxon>
        <taxon>Flavobacteriia</taxon>
        <taxon>Flavobacteriales</taxon>
        <taxon>Flavobacteriaceae</taxon>
        <taxon>Dokdonia</taxon>
    </lineage>
</organism>
<comment type="caution">
    <text evidence="2">The sequence shown here is derived from an EMBL/GenBank/DDBJ whole genome shotgun (WGS) entry which is preliminary data.</text>
</comment>
<comment type="catalytic activity">
    <reaction evidence="1">
        <text>all-trans-beta-carotene + O2 = 2 all-trans-retinal</text>
        <dbReference type="Rhea" id="RHEA:32887"/>
        <dbReference type="ChEBI" id="CHEBI:15379"/>
        <dbReference type="ChEBI" id="CHEBI:17579"/>
        <dbReference type="ChEBI" id="CHEBI:17898"/>
        <dbReference type="EC" id="1.13.11.63"/>
    </reaction>
</comment>
<dbReference type="Pfam" id="PF15461">
    <property type="entry name" value="BCD"/>
    <property type="match status" value="1"/>
</dbReference>
<feature type="transmembrane region" description="Helical" evidence="1">
    <location>
        <begin position="66"/>
        <end position="91"/>
    </location>
</feature>
<dbReference type="GO" id="GO:0005886">
    <property type="term" value="C:plasma membrane"/>
    <property type="evidence" value="ECO:0007669"/>
    <property type="project" value="UniProtKB-SubCell"/>
</dbReference>
<feature type="transmembrane region" description="Helical" evidence="1">
    <location>
        <begin position="184"/>
        <end position="209"/>
    </location>
</feature>
<feature type="transmembrane region" description="Helical" evidence="1">
    <location>
        <begin position="262"/>
        <end position="283"/>
    </location>
</feature>
<keyword evidence="1" id="KW-1003">Cell membrane</keyword>
<evidence type="ECO:0000313" key="3">
    <source>
        <dbReference type="Proteomes" id="UP000030140"/>
    </source>
</evidence>
<dbReference type="GO" id="GO:0005506">
    <property type="term" value="F:iron ion binding"/>
    <property type="evidence" value="ECO:0007669"/>
    <property type="project" value="UniProtKB-UniRule"/>
</dbReference>
<comment type="subcellular location">
    <subcellularLocation>
        <location evidence="1">Cell membrane</location>
        <topology evidence="1">Multi-pass membrane protein</topology>
    </subcellularLocation>
</comment>
<dbReference type="NCBIfam" id="TIGR03753">
    <property type="entry name" value="blh_monoox"/>
    <property type="match status" value="1"/>
</dbReference>
<dbReference type="OrthoDB" id="945227at2"/>
<keyword evidence="1" id="KW-0223">Dioxygenase</keyword>
<keyword evidence="1" id="KW-0408">Iron</keyword>
<feature type="transmembrane region" description="Helical" evidence="1">
    <location>
        <begin position="240"/>
        <end position="257"/>
    </location>
</feature>
<dbReference type="GO" id="GO:0016121">
    <property type="term" value="P:carotene catabolic process"/>
    <property type="evidence" value="ECO:0007669"/>
    <property type="project" value="UniProtKB-UniRule"/>
</dbReference>
<dbReference type="AlphaFoldDB" id="A0A0A2GS57"/>
<gene>
    <name evidence="2" type="ORF">NV36_03600</name>
</gene>
<dbReference type="EMBL" id="JSAQ01000001">
    <property type="protein sequence ID" value="KGO06017.1"/>
    <property type="molecule type" value="Genomic_DNA"/>
</dbReference>
<feature type="transmembrane region" description="Helical" evidence="1">
    <location>
        <begin position="150"/>
        <end position="172"/>
    </location>
</feature>
<name>A0A0A2GS57_9FLAO</name>